<keyword evidence="2" id="KW-1185">Reference proteome</keyword>
<evidence type="ECO:0000313" key="2">
    <source>
        <dbReference type="Proteomes" id="UP000886595"/>
    </source>
</evidence>
<proteinExistence type="predicted"/>
<accession>A0A8X7QXS8</accession>
<comment type="caution">
    <text evidence="1">The sequence shown here is derived from an EMBL/GenBank/DDBJ whole genome shotgun (WGS) entry which is preliminary data.</text>
</comment>
<organism evidence="1 2">
    <name type="scientific">Brassica carinata</name>
    <name type="common">Ethiopian mustard</name>
    <name type="synonym">Abyssinian cabbage</name>
    <dbReference type="NCBI Taxonomy" id="52824"/>
    <lineage>
        <taxon>Eukaryota</taxon>
        <taxon>Viridiplantae</taxon>
        <taxon>Streptophyta</taxon>
        <taxon>Embryophyta</taxon>
        <taxon>Tracheophyta</taxon>
        <taxon>Spermatophyta</taxon>
        <taxon>Magnoliopsida</taxon>
        <taxon>eudicotyledons</taxon>
        <taxon>Gunneridae</taxon>
        <taxon>Pentapetalae</taxon>
        <taxon>rosids</taxon>
        <taxon>malvids</taxon>
        <taxon>Brassicales</taxon>
        <taxon>Brassicaceae</taxon>
        <taxon>Brassiceae</taxon>
        <taxon>Brassica</taxon>
    </lineage>
</organism>
<protein>
    <submittedName>
        <fullName evidence="1">Uncharacterized protein</fullName>
    </submittedName>
</protein>
<dbReference type="Proteomes" id="UP000886595">
    <property type="component" value="Unassembled WGS sequence"/>
</dbReference>
<reference evidence="1 2" key="1">
    <citation type="submission" date="2020-02" db="EMBL/GenBank/DDBJ databases">
        <authorList>
            <person name="Ma Q."/>
            <person name="Huang Y."/>
            <person name="Song X."/>
            <person name="Pei D."/>
        </authorList>
    </citation>
    <scope>NUCLEOTIDE SEQUENCE [LARGE SCALE GENOMIC DNA]</scope>
    <source>
        <strain evidence="1">Sxm20200214</strain>
        <tissue evidence="1">Leaf</tissue>
    </source>
</reference>
<sequence>MGPEFSSSGIFLPPPPLSWRRLEWILCIDDEPTIEVEGRPWHSTEQQPMYGSRGYGILMFSHFRSSRFIFLLEKLMPD</sequence>
<dbReference type="AlphaFoldDB" id="A0A8X7QXS8"/>
<evidence type="ECO:0000313" key="1">
    <source>
        <dbReference type="EMBL" id="KAG2278017.1"/>
    </source>
</evidence>
<gene>
    <name evidence="1" type="ORF">Bca52824_060572</name>
</gene>
<dbReference type="EMBL" id="JAAMPC010000012">
    <property type="protein sequence ID" value="KAG2278017.1"/>
    <property type="molecule type" value="Genomic_DNA"/>
</dbReference>
<name>A0A8X7QXS8_BRACI</name>